<sequence>MQKIKLTYTLFLLITTISFAQLPKGFSYVSEIAPTIQQELRYCNHNNFVGIPIDGYEDDVLITSTLTAKALKKVQDELLKKNLSLKIYDAYRPQTAVNHFVRWARVINDTVMKKYYYPKINKRHLFKLGYIASKSGHSRGSSVDLTIIDLKTGTELDMGSPYDFFGISSHITYQDLTKEQQKNRKTLQNIMIKNGFRPYKNEWWHFTLNNEPFPKTYFDFPIK</sequence>
<dbReference type="PANTHER" id="PTHR43126:SF1">
    <property type="entry name" value="D-ALANYL-D-ALANINE DIPEPTIDASE"/>
    <property type="match status" value="1"/>
</dbReference>
<proteinExistence type="inferred from homology"/>
<name>A0ABP1FC28_9FLAO</name>
<keyword evidence="7 9" id="KW-0482">Metalloprotease</keyword>
<dbReference type="EMBL" id="CAXJRC010000033">
    <property type="protein sequence ID" value="CAL2107311.1"/>
    <property type="molecule type" value="Genomic_DNA"/>
</dbReference>
<comment type="function">
    <text evidence="9 10">Catalyzes hydrolysis of the D-alanyl-D-alanine dipeptide.</text>
</comment>
<dbReference type="GO" id="GO:0160237">
    <property type="term" value="F:D-Ala-D-Ala dipeptidase activity"/>
    <property type="evidence" value="ECO:0007669"/>
    <property type="project" value="UniProtKB-EC"/>
</dbReference>
<evidence type="ECO:0000256" key="3">
    <source>
        <dbReference type="ARBA" id="ARBA00022723"/>
    </source>
</evidence>
<dbReference type="Pfam" id="PF01427">
    <property type="entry name" value="Peptidase_M15"/>
    <property type="match status" value="1"/>
</dbReference>
<comment type="similarity">
    <text evidence="9 10">Belongs to the peptidase M15D family.</text>
</comment>
<dbReference type="InterPro" id="IPR000755">
    <property type="entry name" value="A_A_dipeptidase"/>
</dbReference>
<feature type="site" description="Transition state stabilizer" evidence="9">
    <location>
        <position position="92"/>
    </location>
</feature>
<dbReference type="RefSeq" id="WP_348704684.1">
    <property type="nucleotide sequence ID" value="NZ_CAXIYA010000022.1"/>
</dbReference>
<evidence type="ECO:0000256" key="7">
    <source>
        <dbReference type="ARBA" id="ARBA00023049"/>
    </source>
</evidence>
<dbReference type="EC" id="3.4.13.22" evidence="9 10"/>
<dbReference type="InterPro" id="IPR009045">
    <property type="entry name" value="Zn_M74/Hedgehog-like"/>
</dbReference>
<dbReference type="PIRSF" id="PIRSF026671">
    <property type="entry name" value="AA_dipeptidase"/>
    <property type="match status" value="1"/>
</dbReference>
<dbReference type="HAMAP" id="MF_01924">
    <property type="entry name" value="A_A_dipeptidase"/>
    <property type="match status" value="1"/>
</dbReference>
<evidence type="ECO:0000256" key="10">
    <source>
        <dbReference type="PIRNR" id="PIRNR026671"/>
    </source>
</evidence>
<comment type="caution">
    <text evidence="11">The sequence shown here is derived from an EMBL/GenBank/DDBJ whole genome shotgun (WGS) entry which is preliminary data.</text>
</comment>
<dbReference type="SUPFAM" id="SSF55166">
    <property type="entry name" value="Hedgehog/DD-peptidase"/>
    <property type="match status" value="1"/>
</dbReference>
<keyword evidence="6 9" id="KW-0224">Dipeptidase</keyword>
<keyword evidence="8 10" id="KW-0961">Cell wall biogenesis/degradation</keyword>
<dbReference type="CDD" id="cd14817">
    <property type="entry name" value="D-Ala-D-Ala_dipeptidase_VanX"/>
    <property type="match status" value="1"/>
</dbReference>
<evidence type="ECO:0000256" key="8">
    <source>
        <dbReference type="ARBA" id="ARBA00023316"/>
    </source>
</evidence>
<dbReference type="PANTHER" id="PTHR43126">
    <property type="entry name" value="D-ALANYL-D-ALANINE DIPEPTIDASE"/>
    <property type="match status" value="1"/>
</dbReference>
<dbReference type="Gene3D" id="3.30.1380.10">
    <property type="match status" value="1"/>
</dbReference>
<feature type="binding site" evidence="9">
    <location>
        <position position="205"/>
    </location>
    <ligand>
        <name>Zn(2+)</name>
        <dbReference type="ChEBI" id="CHEBI:29105"/>
        <note>catalytic</note>
    </ligand>
</feature>
<feature type="active site" description="Proton donor/acceptor" evidence="9">
    <location>
        <position position="202"/>
    </location>
</feature>
<keyword evidence="2 9" id="KW-0645">Protease</keyword>
<reference evidence="11 12" key="1">
    <citation type="submission" date="2024-05" db="EMBL/GenBank/DDBJ databases">
        <authorList>
            <person name="Duchaud E."/>
        </authorList>
    </citation>
    <scope>NUCLEOTIDE SEQUENCE [LARGE SCALE GENOMIC DNA]</scope>
    <source>
        <strain evidence="11">Ena-SAMPLE-TAB-13-05-2024-13:56:06:370-140305</strain>
    </source>
</reference>
<feature type="binding site" evidence="9">
    <location>
        <position position="144"/>
    </location>
    <ligand>
        <name>Zn(2+)</name>
        <dbReference type="ChEBI" id="CHEBI:29105"/>
        <note>catalytic</note>
    </ligand>
</feature>
<evidence type="ECO:0000256" key="2">
    <source>
        <dbReference type="ARBA" id="ARBA00022670"/>
    </source>
</evidence>
<keyword evidence="4 9" id="KW-0378">Hydrolase</keyword>
<evidence type="ECO:0000313" key="12">
    <source>
        <dbReference type="Proteomes" id="UP001497602"/>
    </source>
</evidence>
<evidence type="ECO:0000313" key="11">
    <source>
        <dbReference type="EMBL" id="CAL2107311.1"/>
    </source>
</evidence>
<comment type="cofactor">
    <cofactor evidence="9">
        <name>Zn(2+)</name>
        <dbReference type="ChEBI" id="CHEBI:29105"/>
    </cofactor>
    <text evidence="9">Binds 1 zinc ion per subunit.</text>
</comment>
<organism evidence="11 12">
    <name type="scientific">Tenacibaculum vairaonense</name>
    <dbReference type="NCBI Taxonomy" id="3137860"/>
    <lineage>
        <taxon>Bacteria</taxon>
        <taxon>Pseudomonadati</taxon>
        <taxon>Bacteroidota</taxon>
        <taxon>Flavobacteriia</taxon>
        <taxon>Flavobacteriales</taxon>
        <taxon>Flavobacteriaceae</taxon>
        <taxon>Tenacibaculum</taxon>
    </lineage>
</organism>
<accession>A0ABP1FC28</accession>
<protein>
    <recommendedName>
        <fullName evidence="9 10">D-alanyl-D-alanine dipeptidase</fullName>
        <shortName evidence="9 10">D-Ala-D-Ala dipeptidase</shortName>
        <ecNumber evidence="9 10">3.4.13.22</ecNumber>
    </recommendedName>
</protein>
<gene>
    <name evidence="11" type="ORF">T190115A13A_30157</name>
</gene>
<evidence type="ECO:0000256" key="6">
    <source>
        <dbReference type="ARBA" id="ARBA00022997"/>
    </source>
</evidence>
<keyword evidence="5 9" id="KW-0862">Zinc</keyword>
<feature type="binding site" evidence="9">
    <location>
        <position position="137"/>
    </location>
    <ligand>
        <name>Zn(2+)</name>
        <dbReference type="ChEBI" id="CHEBI:29105"/>
        <note>catalytic</note>
    </ligand>
</feature>
<evidence type="ECO:0000256" key="5">
    <source>
        <dbReference type="ARBA" id="ARBA00022833"/>
    </source>
</evidence>
<keyword evidence="3 9" id="KW-0479">Metal-binding</keyword>
<comment type="catalytic activity">
    <reaction evidence="1 9 10">
        <text>D-alanyl-D-alanine + H2O = 2 D-alanine</text>
        <dbReference type="Rhea" id="RHEA:20661"/>
        <dbReference type="ChEBI" id="CHEBI:15377"/>
        <dbReference type="ChEBI" id="CHEBI:57416"/>
        <dbReference type="ChEBI" id="CHEBI:57822"/>
        <dbReference type="EC" id="3.4.13.22"/>
    </reaction>
</comment>
<evidence type="ECO:0000256" key="4">
    <source>
        <dbReference type="ARBA" id="ARBA00022801"/>
    </source>
</evidence>
<dbReference type="Proteomes" id="UP001497602">
    <property type="component" value="Unassembled WGS sequence"/>
</dbReference>
<evidence type="ECO:0000256" key="1">
    <source>
        <dbReference type="ARBA" id="ARBA00001362"/>
    </source>
</evidence>
<keyword evidence="12" id="KW-1185">Reference proteome</keyword>
<evidence type="ECO:0000256" key="9">
    <source>
        <dbReference type="HAMAP-Rule" id="MF_01924"/>
    </source>
</evidence>